<feature type="transmembrane region" description="Helical" evidence="1">
    <location>
        <begin position="51"/>
        <end position="72"/>
    </location>
</feature>
<comment type="caution">
    <text evidence="2">The sequence shown here is derived from an EMBL/GenBank/DDBJ whole genome shotgun (WGS) entry which is preliminary data.</text>
</comment>
<name>A0A317KVX7_9BACI</name>
<feature type="transmembrane region" description="Helical" evidence="1">
    <location>
        <begin position="6"/>
        <end position="31"/>
    </location>
</feature>
<dbReference type="AlphaFoldDB" id="A0A317KVX7"/>
<feature type="transmembrane region" description="Helical" evidence="1">
    <location>
        <begin position="140"/>
        <end position="156"/>
    </location>
</feature>
<dbReference type="EMBL" id="QGTD01000013">
    <property type="protein sequence ID" value="PWU67661.1"/>
    <property type="molecule type" value="Genomic_DNA"/>
</dbReference>
<evidence type="ECO:0000313" key="2">
    <source>
        <dbReference type="EMBL" id="PWU67661.1"/>
    </source>
</evidence>
<keyword evidence="1" id="KW-0812">Transmembrane</keyword>
<feature type="transmembrane region" description="Helical" evidence="1">
    <location>
        <begin position="196"/>
        <end position="212"/>
    </location>
</feature>
<dbReference type="RefSeq" id="WP_109985005.1">
    <property type="nucleotide sequence ID" value="NZ_QGTD01000013.1"/>
</dbReference>
<keyword evidence="1" id="KW-1133">Transmembrane helix</keyword>
<protein>
    <submittedName>
        <fullName evidence="2">Uncharacterized protein</fullName>
    </submittedName>
</protein>
<sequence length="217" mass="25473">MPSAWMIGSLVIKSDLVVLIGSFIVGFLFFWFMSPHSKMETKKWIEEASNLLVVFVITLWIGKIFTNLHSFISDPISILAYLSDSKAFYIAVLLTVIFESYRKTKRDKQVIDLLYTFLNIFFTASFTYEFIQVISRSEISWQYLGLLVLIIIIFIMKQEIWARETLVFIGLLCWSGGLWFLSIFSSTMVFQFNLDHWFYVVIFLTSILLLIFRKRVN</sequence>
<feature type="transmembrane region" description="Helical" evidence="1">
    <location>
        <begin position="78"/>
        <end position="98"/>
    </location>
</feature>
<proteinExistence type="predicted"/>
<dbReference type="OrthoDB" id="2440835at2"/>
<evidence type="ECO:0000313" key="3">
    <source>
        <dbReference type="Proteomes" id="UP000245624"/>
    </source>
</evidence>
<reference evidence="2 3" key="1">
    <citation type="submission" date="2018-05" db="EMBL/GenBank/DDBJ databases">
        <title>Genomic analysis of Gracilibacillus dipsosauri DD1 reveals novel features of a salt-tolerant amylase.</title>
        <authorList>
            <person name="Deutch C.E."/>
            <person name="Yang S."/>
        </authorList>
    </citation>
    <scope>NUCLEOTIDE SEQUENCE [LARGE SCALE GENOMIC DNA]</scope>
    <source>
        <strain evidence="2 3">DD1</strain>
    </source>
</reference>
<feature type="transmembrane region" description="Helical" evidence="1">
    <location>
        <begin position="110"/>
        <end position="128"/>
    </location>
</feature>
<gene>
    <name evidence="2" type="ORF">DLJ74_14485</name>
</gene>
<feature type="transmembrane region" description="Helical" evidence="1">
    <location>
        <begin position="168"/>
        <end position="190"/>
    </location>
</feature>
<evidence type="ECO:0000256" key="1">
    <source>
        <dbReference type="SAM" id="Phobius"/>
    </source>
</evidence>
<dbReference type="Proteomes" id="UP000245624">
    <property type="component" value="Unassembled WGS sequence"/>
</dbReference>
<organism evidence="2 3">
    <name type="scientific">Gracilibacillus dipsosauri</name>
    <dbReference type="NCBI Taxonomy" id="178340"/>
    <lineage>
        <taxon>Bacteria</taxon>
        <taxon>Bacillati</taxon>
        <taxon>Bacillota</taxon>
        <taxon>Bacilli</taxon>
        <taxon>Bacillales</taxon>
        <taxon>Bacillaceae</taxon>
        <taxon>Gracilibacillus</taxon>
    </lineage>
</organism>
<keyword evidence="3" id="KW-1185">Reference proteome</keyword>
<keyword evidence="1" id="KW-0472">Membrane</keyword>
<accession>A0A317KVX7</accession>